<feature type="compositionally biased region" description="Basic and acidic residues" evidence="1">
    <location>
        <begin position="58"/>
        <end position="71"/>
    </location>
</feature>
<organism evidence="2">
    <name type="scientific">marine sediment metagenome</name>
    <dbReference type="NCBI Taxonomy" id="412755"/>
    <lineage>
        <taxon>unclassified sequences</taxon>
        <taxon>metagenomes</taxon>
        <taxon>ecological metagenomes</taxon>
    </lineage>
</organism>
<gene>
    <name evidence="2" type="ORF">LCGC14_3117520</name>
</gene>
<dbReference type="EMBL" id="LAZR01070490">
    <property type="protein sequence ID" value="KKK40253.1"/>
    <property type="molecule type" value="Genomic_DNA"/>
</dbReference>
<feature type="non-terminal residue" evidence="2">
    <location>
        <position position="100"/>
    </location>
</feature>
<comment type="caution">
    <text evidence="2">The sequence shown here is derived from an EMBL/GenBank/DDBJ whole genome shotgun (WGS) entry which is preliminary data.</text>
</comment>
<evidence type="ECO:0000313" key="2">
    <source>
        <dbReference type="EMBL" id="KKK40253.1"/>
    </source>
</evidence>
<proteinExistence type="predicted"/>
<sequence>MPSLIKEYNTTSELQDDIDAKIKEVEQRINEYSKKIGERLRSDKELENDDPNILQIKEAMEGTKDEKDPKNKNRKKKAWKKKDSKWFDINGIYIYNGTSS</sequence>
<protein>
    <submittedName>
        <fullName evidence="2">Uncharacterized protein</fullName>
    </submittedName>
</protein>
<feature type="region of interest" description="Disordered" evidence="1">
    <location>
        <begin position="39"/>
        <end position="80"/>
    </location>
</feature>
<accession>A0A0F8V6S1</accession>
<name>A0A0F8V6S1_9ZZZZ</name>
<reference evidence="2" key="1">
    <citation type="journal article" date="2015" name="Nature">
        <title>Complex archaea that bridge the gap between prokaryotes and eukaryotes.</title>
        <authorList>
            <person name="Spang A."/>
            <person name="Saw J.H."/>
            <person name="Jorgensen S.L."/>
            <person name="Zaremba-Niedzwiedzka K."/>
            <person name="Martijn J."/>
            <person name="Lind A.E."/>
            <person name="van Eijk R."/>
            <person name="Schleper C."/>
            <person name="Guy L."/>
            <person name="Ettema T.J."/>
        </authorList>
    </citation>
    <scope>NUCLEOTIDE SEQUENCE</scope>
</reference>
<evidence type="ECO:0000256" key="1">
    <source>
        <dbReference type="SAM" id="MobiDB-lite"/>
    </source>
</evidence>
<dbReference type="AlphaFoldDB" id="A0A0F8V6S1"/>